<keyword evidence="3" id="KW-0753">Steroid metabolism</keyword>
<dbReference type="GO" id="GO:0032787">
    <property type="term" value="P:monocarboxylic acid metabolic process"/>
    <property type="evidence" value="ECO:0007669"/>
    <property type="project" value="UniProtKB-ARBA"/>
</dbReference>
<reference evidence="4 5" key="1">
    <citation type="submission" date="2008-09" db="EMBL/GenBank/DDBJ databases">
        <authorList>
            <person name="Fulton L."/>
            <person name="Clifton S."/>
            <person name="Fulton B."/>
            <person name="Xu J."/>
            <person name="Minx P."/>
            <person name="Pepin K.H."/>
            <person name="Johnson M."/>
            <person name="Thiruvilangam P."/>
            <person name="Bhonagiri V."/>
            <person name="Nash W.E."/>
            <person name="Mardis E.R."/>
            <person name="Wilson R.K."/>
        </authorList>
    </citation>
    <scope>NUCLEOTIDE SEQUENCE [LARGE SCALE GENOMIC DNA]</scope>
    <source>
        <strain evidence="4 5">DSM 13275</strain>
    </source>
</reference>
<protein>
    <submittedName>
        <fullName evidence="4">Oxidoreductase, short chain dehydrogenase/reductase family protein</fullName>
    </submittedName>
</protein>
<dbReference type="InterPro" id="IPR020904">
    <property type="entry name" value="Sc_DH/Rdtase_CS"/>
</dbReference>
<evidence type="ECO:0000313" key="5">
    <source>
        <dbReference type="Proteomes" id="UP000003178"/>
    </source>
</evidence>
<dbReference type="STRING" id="500633.CLOHIR_01097"/>
<dbReference type="InterPro" id="IPR002347">
    <property type="entry name" value="SDR_fam"/>
</dbReference>
<dbReference type="InterPro" id="IPR050259">
    <property type="entry name" value="SDR"/>
</dbReference>
<dbReference type="PRINTS" id="PR00081">
    <property type="entry name" value="GDHRDH"/>
</dbReference>
<name>B6FYZ3_PEPHT</name>
<dbReference type="SUPFAM" id="SSF51735">
    <property type="entry name" value="NAD(P)-binding Rossmann-fold domains"/>
    <property type="match status" value="1"/>
</dbReference>
<dbReference type="InterPro" id="IPR036291">
    <property type="entry name" value="NAD(P)-bd_dom_sf"/>
</dbReference>
<dbReference type="eggNOG" id="COG1028">
    <property type="taxonomic scope" value="Bacteria"/>
</dbReference>
<dbReference type="EMBL" id="ABWP01000047">
    <property type="protein sequence ID" value="EEA85239.1"/>
    <property type="molecule type" value="Genomic_DNA"/>
</dbReference>
<dbReference type="NCBIfam" id="NF009466">
    <property type="entry name" value="PRK12826.1-2"/>
    <property type="match status" value="1"/>
</dbReference>
<evidence type="ECO:0000256" key="3">
    <source>
        <dbReference type="ARBA" id="ARBA00023221"/>
    </source>
</evidence>
<dbReference type="Proteomes" id="UP000003178">
    <property type="component" value="Unassembled WGS sequence"/>
</dbReference>
<dbReference type="FunFam" id="3.40.50.720:FF:000173">
    <property type="entry name" value="3-oxoacyl-[acyl-carrier protein] reductase"/>
    <property type="match status" value="1"/>
</dbReference>
<keyword evidence="2" id="KW-0560">Oxidoreductase</keyword>
<gene>
    <name evidence="4" type="ORF">CLOHIR_01097</name>
</gene>
<evidence type="ECO:0000256" key="1">
    <source>
        <dbReference type="ARBA" id="ARBA00006484"/>
    </source>
</evidence>
<evidence type="ECO:0000313" key="4">
    <source>
        <dbReference type="EMBL" id="EEA85239.1"/>
    </source>
</evidence>
<dbReference type="HOGENOM" id="CLU_010194_1_3_9"/>
<keyword evidence="3" id="KW-0443">Lipid metabolism</keyword>
<dbReference type="GO" id="GO:0016491">
    <property type="term" value="F:oxidoreductase activity"/>
    <property type="evidence" value="ECO:0007669"/>
    <property type="project" value="UniProtKB-KW"/>
</dbReference>
<dbReference type="PRINTS" id="PR00080">
    <property type="entry name" value="SDRFAMILY"/>
</dbReference>
<dbReference type="NCBIfam" id="NF047420">
    <property type="entry name" value="EF_P_mod_YmfI"/>
    <property type="match status" value="1"/>
</dbReference>
<proteinExistence type="inferred from homology"/>
<dbReference type="Gene3D" id="3.40.50.720">
    <property type="entry name" value="NAD(P)-binding Rossmann-like Domain"/>
    <property type="match status" value="1"/>
</dbReference>
<accession>B6FYZ3</accession>
<dbReference type="Pfam" id="PF13561">
    <property type="entry name" value="adh_short_C2"/>
    <property type="match status" value="1"/>
</dbReference>
<dbReference type="PROSITE" id="PS00061">
    <property type="entry name" value="ADH_SHORT"/>
    <property type="match status" value="1"/>
</dbReference>
<sequence>MEENEMNKTVVVTGASRGIGRAIAIEFARNGYNVLANYNSSEVEAKELEKMLIEDGCNVRIFKADVSKSAEADAMIDYCLKEFGRLDVLVNNAGISQDKLFTDITDEEWEKMMSVNVTSVFNCSRKALQHMIWEKSGSIINITSMWGETGGSCEVHYSASKAAIIGMTKALAKEVGPSNIRVNAVSPGVIMTDMCSYYGEEALNDLKEETPLMRLGKVEDVAETVYYLADKASFITGQVVGVNGGMVI</sequence>
<dbReference type="PANTHER" id="PTHR42879:SF2">
    <property type="entry name" value="3-OXOACYL-[ACYL-CARRIER-PROTEIN] REDUCTASE FABG"/>
    <property type="match status" value="1"/>
</dbReference>
<keyword evidence="5" id="KW-1185">Reference proteome</keyword>
<dbReference type="PANTHER" id="PTHR42879">
    <property type="entry name" value="3-OXOACYL-(ACYL-CARRIER-PROTEIN) REDUCTASE"/>
    <property type="match status" value="1"/>
</dbReference>
<dbReference type="GO" id="GO:0008202">
    <property type="term" value="P:steroid metabolic process"/>
    <property type="evidence" value="ECO:0007669"/>
    <property type="project" value="UniProtKB-KW"/>
</dbReference>
<comment type="similarity">
    <text evidence="1">Belongs to the short-chain dehydrogenases/reductases (SDR) family.</text>
</comment>
<evidence type="ECO:0000256" key="2">
    <source>
        <dbReference type="ARBA" id="ARBA00023002"/>
    </source>
</evidence>
<comment type="caution">
    <text evidence="4">The sequence shown here is derived from an EMBL/GenBank/DDBJ whole genome shotgun (WGS) entry which is preliminary data.</text>
</comment>
<dbReference type="NCBIfam" id="NF005559">
    <property type="entry name" value="PRK07231.1"/>
    <property type="match status" value="1"/>
</dbReference>
<organism evidence="4 5">
    <name type="scientific">Peptacetobacter hiranonis (strain DSM 13275 / JCM 10541 / KCTC 15199 / TO-931)</name>
    <name type="common">Clostridium hiranonis</name>
    <dbReference type="NCBI Taxonomy" id="500633"/>
    <lineage>
        <taxon>Bacteria</taxon>
        <taxon>Bacillati</taxon>
        <taxon>Bacillota</taxon>
        <taxon>Clostridia</taxon>
        <taxon>Peptostreptococcales</taxon>
        <taxon>Peptostreptococcaceae</taxon>
        <taxon>Peptacetobacter</taxon>
    </lineage>
</organism>
<reference evidence="4 5" key="2">
    <citation type="submission" date="2008-10" db="EMBL/GenBank/DDBJ databases">
        <title>Draft genome sequence of Clostridium hiranonis (DSM 13275).</title>
        <authorList>
            <person name="Sudarsanam P."/>
            <person name="Ley R."/>
            <person name="Guruge J."/>
            <person name="Turnbaugh P.J."/>
            <person name="Mahowald M."/>
            <person name="Liep D."/>
            <person name="Gordon J."/>
        </authorList>
    </citation>
    <scope>NUCLEOTIDE SEQUENCE [LARGE SCALE GENOMIC DNA]</scope>
    <source>
        <strain evidence="4 5">DSM 13275</strain>
    </source>
</reference>
<dbReference type="AlphaFoldDB" id="B6FYZ3"/>